<evidence type="ECO:0000313" key="2">
    <source>
        <dbReference type="EMBL" id="GAT64096.1"/>
    </source>
</evidence>
<protein>
    <recommendedName>
        <fullName evidence="4">DUF4153 domain-containing protein</fullName>
    </recommendedName>
</protein>
<dbReference type="EMBL" id="BDCR01000004">
    <property type="protein sequence ID" value="GAT64096.1"/>
    <property type="molecule type" value="Genomic_DNA"/>
</dbReference>
<dbReference type="AlphaFoldDB" id="A0A171AQ05"/>
<feature type="transmembrane region" description="Helical" evidence="1">
    <location>
        <begin position="16"/>
        <end position="36"/>
    </location>
</feature>
<evidence type="ECO:0008006" key="4">
    <source>
        <dbReference type="Google" id="ProtNLM"/>
    </source>
</evidence>
<comment type="caution">
    <text evidence="2">The sequence shown here is derived from an EMBL/GenBank/DDBJ whole genome shotgun (WGS) entry which is preliminary data.</text>
</comment>
<feature type="transmembrane region" description="Helical" evidence="1">
    <location>
        <begin position="135"/>
        <end position="163"/>
    </location>
</feature>
<evidence type="ECO:0000313" key="3">
    <source>
        <dbReference type="Proteomes" id="UP000076586"/>
    </source>
</evidence>
<evidence type="ECO:0000256" key="1">
    <source>
        <dbReference type="SAM" id="Phobius"/>
    </source>
</evidence>
<feature type="transmembrane region" description="Helical" evidence="1">
    <location>
        <begin position="215"/>
        <end position="237"/>
    </location>
</feature>
<keyword evidence="3" id="KW-1185">Reference proteome</keyword>
<gene>
    <name evidence="2" type="ORF">PJIAN_4643</name>
</gene>
<feature type="transmembrane region" description="Helical" evidence="1">
    <location>
        <begin position="283"/>
        <end position="304"/>
    </location>
</feature>
<proteinExistence type="predicted"/>
<feature type="transmembrane region" description="Helical" evidence="1">
    <location>
        <begin position="249"/>
        <end position="271"/>
    </location>
</feature>
<feature type="transmembrane region" description="Helical" evidence="1">
    <location>
        <begin position="175"/>
        <end position="194"/>
    </location>
</feature>
<dbReference type="STRING" id="681398.PJIAN_4643"/>
<reference evidence="3" key="2">
    <citation type="journal article" date="2017" name="Genome Announc.">
        <title>Draft genome sequence of Paludibacter jiangxiensis NM7(T), a propionate-producing fermentative bacterium.</title>
        <authorList>
            <person name="Qiu Y.-L."/>
            <person name="Tourlousse D.M."/>
            <person name="Matsuura N."/>
            <person name="Ohashi A."/>
            <person name="Sekiguchi Y."/>
        </authorList>
    </citation>
    <scope>NUCLEOTIDE SEQUENCE [LARGE SCALE GENOMIC DNA]</scope>
    <source>
        <strain evidence="3">NM7</strain>
    </source>
</reference>
<feature type="transmembrane region" description="Helical" evidence="1">
    <location>
        <begin position="101"/>
        <end position="123"/>
    </location>
</feature>
<dbReference type="OrthoDB" id="9809196at2"/>
<reference evidence="3" key="1">
    <citation type="submission" date="2016-04" db="EMBL/GenBank/DDBJ databases">
        <title>Draft genome sequence of Paludibacter jiangxiensis strain NM7.</title>
        <authorList>
            <person name="Qiu Y."/>
            <person name="Matsuura N."/>
            <person name="Ohashi A."/>
            <person name="Tourlousse M.D."/>
            <person name="Sekiguchi Y."/>
        </authorList>
    </citation>
    <scope>NUCLEOTIDE SEQUENCE [LARGE SCALE GENOMIC DNA]</scope>
    <source>
        <strain evidence="3">NM7</strain>
    </source>
</reference>
<sequence length="576" mass="66319">MKLYFFKNWNEKLKLVLVRFPLSLLFVLGTSVLFVLKIHDYKVEISEFMWPLFLGGVFLSIATTLLCEEMRNKLAAISVEILVVIVWLVYCLTLPKHMQPVHIYQVVVVSVSFALSIFFIAFLKKACEIPFWNFVYNIIVLLLVTYLFASVLMGGLGLALLSLDKLFHVVINEKIYGYLNVFCFVIFAPVYWLASIPHSDEKFDSRVQFNKVLKILGLYILLPILCIYLSILYVYMFQIIAKWELPNGWVSMLVSALGIGGLLTIIILYPLRIRGENRTVVWLAKYFPLVLLPLLVLMFVAIARRLDDYGMTINRLYVLLLNLWLFGVSIWLFIVKSKYIKWIVVSFALVAFLSSVGPWSIGNISKYSLRHELKSRLSGLHFLENGGTVKMKIPAMYVDSTSKDRITEITNYLFDTYGVESLQYLFAYPVSKMSSREIVNRFGIQETNSKVIQQFDAWQPENTWSSKVAPYSNIVAINKSFSPDNPYEDENVVLKIDGAVVLVQIKTQPSRYITVSLGSRLQQFVNAGTEKRNRCTKEEMTLNGPNYRMIIISVSGDYNRRTRSYHVGYLKAYLMY</sequence>
<feature type="transmembrane region" description="Helical" evidence="1">
    <location>
        <begin position="342"/>
        <end position="361"/>
    </location>
</feature>
<keyword evidence="1" id="KW-0812">Transmembrane</keyword>
<feature type="transmembrane region" description="Helical" evidence="1">
    <location>
        <begin position="74"/>
        <end position="95"/>
    </location>
</feature>
<accession>A0A171AQ05</accession>
<dbReference type="Pfam" id="PF13687">
    <property type="entry name" value="DUF4153"/>
    <property type="match status" value="1"/>
</dbReference>
<dbReference type="InterPro" id="IPR025291">
    <property type="entry name" value="DUF4153"/>
</dbReference>
<dbReference type="RefSeq" id="WP_068705886.1">
    <property type="nucleotide sequence ID" value="NZ_BDCR01000004.1"/>
</dbReference>
<feature type="transmembrane region" description="Helical" evidence="1">
    <location>
        <begin position="316"/>
        <end position="335"/>
    </location>
</feature>
<organism evidence="2 3">
    <name type="scientific">Paludibacter jiangxiensis</name>
    <dbReference type="NCBI Taxonomy" id="681398"/>
    <lineage>
        <taxon>Bacteria</taxon>
        <taxon>Pseudomonadati</taxon>
        <taxon>Bacteroidota</taxon>
        <taxon>Bacteroidia</taxon>
        <taxon>Bacteroidales</taxon>
        <taxon>Paludibacteraceae</taxon>
        <taxon>Paludibacter</taxon>
    </lineage>
</organism>
<keyword evidence="1" id="KW-1133">Transmembrane helix</keyword>
<feature type="transmembrane region" description="Helical" evidence="1">
    <location>
        <begin position="48"/>
        <end position="67"/>
    </location>
</feature>
<name>A0A171AQ05_9BACT</name>
<dbReference type="Proteomes" id="UP000076586">
    <property type="component" value="Unassembled WGS sequence"/>
</dbReference>
<keyword evidence="1" id="KW-0472">Membrane</keyword>